<dbReference type="GO" id="GO:0006813">
    <property type="term" value="P:potassium ion transport"/>
    <property type="evidence" value="ECO:0007669"/>
    <property type="project" value="UniProtKB-KW"/>
</dbReference>
<organism evidence="17 18">
    <name type="scientific">Vanilla planifolia</name>
    <name type="common">Vanilla</name>
    <dbReference type="NCBI Taxonomy" id="51239"/>
    <lineage>
        <taxon>Eukaryota</taxon>
        <taxon>Viridiplantae</taxon>
        <taxon>Streptophyta</taxon>
        <taxon>Embryophyta</taxon>
        <taxon>Tracheophyta</taxon>
        <taxon>Spermatophyta</taxon>
        <taxon>Magnoliopsida</taxon>
        <taxon>Liliopsida</taxon>
        <taxon>Asparagales</taxon>
        <taxon>Orchidaceae</taxon>
        <taxon>Vanilloideae</taxon>
        <taxon>Vanilleae</taxon>
        <taxon>Vanilla</taxon>
    </lineage>
</organism>
<dbReference type="Pfam" id="PF23259">
    <property type="entry name" value="CHX17_C"/>
    <property type="match status" value="1"/>
</dbReference>
<evidence type="ECO:0000259" key="14">
    <source>
        <dbReference type="Pfam" id="PF00999"/>
    </source>
</evidence>
<feature type="transmembrane region" description="Helical" evidence="13">
    <location>
        <begin position="203"/>
        <end position="226"/>
    </location>
</feature>
<evidence type="ECO:0000256" key="11">
    <source>
        <dbReference type="ARBA" id="ARBA00038341"/>
    </source>
</evidence>
<dbReference type="Pfam" id="PF23256">
    <property type="entry name" value="CHX17_2nd"/>
    <property type="match status" value="1"/>
</dbReference>
<evidence type="ECO:0000256" key="13">
    <source>
        <dbReference type="SAM" id="Phobius"/>
    </source>
</evidence>
<feature type="region of interest" description="Disordered" evidence="12">
    <location>
        <begin position="834"/>
        <end position="860"/>
    </location>
</feature>
<feature type="transmembrane region" description="Helical" evidence="13">
    <location>
        <begin position="36"/>
        <end position="56"/>
    </location>
</feature>
<keyword evidence="8 13" id="KW-1133">Transmembrane helix</keyword>
<feature type="domain" description="Cation/H(+) antiporter central" evidence="15">
    <location>
        <begin position="501"/>
        <end position="631"/>
    </location>
</feature>
<dbReference type="Pfam" id="PF00999">
    <property type="entry name" value="Na_H_Exchanger"/>
    <property type="match status" value="1"/>
</dbReference>
<keyword evidence="6 13" id="KW-0812">Transmembrane</keyword>
<reference evidence="17 18" key="1">
    <citation type="journal article" date="2020" name="Nat. Food">
        <title>A phased Vanilla planifolia genome enables genetic improvement of flavour and production.</title>
        <authorList>
            <person name="Hasing T."/>
            <person name="Tang H."/>
            <person name="Brym M."/>
            <person name="Khazi F."/>
            <person name="Huang T."/>
            <person name="Chambers A.H."/>
        </authorList>
    </citation>
    <scope>NUCLEOTIDE SEQUENCE [LARGE SCALE GENOMIC DNA]</scope>
    <source>
        <tissue evidence="17">Leaf</tissue>
    </source>
</reference>
<evidence type="ECO:0000259" key="15">
    <source>
        <dbReference type="Pfam" id="PF23256"/>
    </source>
</evidence>
<feature type="transmembrane region" description="Helical" evidence="13">
    <location>
        <begin position="238"/>
        <end position="256"/>
    </location>
</feature>
<evidence type="ECO:0000256" key="3">
    <source>
        <dbReference type="ARBA" id="ARBA00004141"/>
    </source>
</evidence>
<dbReference type="Gene3D" id="1.20.1530.20">
    <property type="match status" value="1"/>
</dbReference>
<keyword evidence="10 13" id="KW-0472">Membrane</keyword>
<comment type="similarity">
    <text evidence="11">Belongs to the monovalent cation:proton antiporter 2 (CPA2) transporter (TC 2.A.37) family. CHX (TC 2.A.37.4) subfamily.</text>
</comment>
<accession>A0A835PI75</accession>
<evidence type="ECO:0000256" key="2">
    <source>
        <dbReference type="ARBA" id="ARBA00004119"/>
    </source>
</evidence>
<evidence type="ECO:0000256" key="1">
    <source>
        <dbReference type="ARBA" id="ARBA00003198"/>
    </source>
</evidence>
<comment type="caution">
    <text evidence="17">The sequence shown here is derived from an EMBL/GenBank/DDBJ whole genome shotgun (WGS) entry which is preliminary data.</text>
</comment>
<evidence type="ECO:0000256" key="5">
    <source>
        <dbReference type="ARBA" id="ARBA00022538"/>
    </source>
</evidence>
<dbReference type="InterPro" id="IPR038770">
    <property type="entry name" value="Na+/solute_symporter_sf"/>
</dbReference>
<evidence type="ECO:0000256" key="6">
    <source>
        <dbReference type="ARBA" id="ARBA00022692"/>
    </source>
</evidence>
<feature type="transmembrane region" description="Helical" evidence="13">
    <location>
        <begin position="132"/>
        <end position="155"/>
    </location>
</feature>
<dbReference type="EMBL" id="JADCNM010000014">
    <property type="protein sequence ID" value="KAG0454311.1"/>
    <property type="molecule type" value="Genomic_DNA"/>
</dbReference>
<dbReference type="PANTHER" id="PTHR32468">
    <property type="entry name" value="CATION/H + ANTIPORTER"/>
    <property type="match status" value="1"/>
</dbReference>
<dbReference type="GO" id="GO:1902600">
    <property type="term" value="P:proton transmembrane transport"/>
    <property type="evidence" value="ECO:0007669"/>
    <property type="project" value="InterPro"/>
</dbReference>
<dbReference type="Proteomes" id="UP000639772">
    <property type="component" value="Unassembled WGS sequence"/>
</dbReference>
<feature type="compositionally biased region" description="Basic and acidic residues" evidence="12">
    <location>
        <begin position="834"/>
        <end position="850"/>
    </location>
</feature>
<proteinExistence type="inferred from homology"/>
<evidence type="ECO:0000256" key="9">
    <source>
        <dbReference type="ARBA" id="ARBA00023065"/>
    </source>
</evidence>
<dbReference type="GO" id="GO:0012505">
    <property type="term" value="C:endomembrane system"/>
    <property type="evidence" value="ECO:0007669"/>
    <property type="project" value="TreeGrafter"/>
</dbReference>
<feature type="transmembrane region" description="Helical" evidence="13">
    <location>
        <begin position="418"/>
        <end position="440"/>
    </location>
</feature>
<comment type="subcellular location">
    <subcellularLocation>
        <location evidence="3">Membrane</location>
        <topology evidence="3">Multi-pass membrane protein</topology>
    </subcellularLocation>
    <subcellularLocation>
        <location evidence="2">Plastid</location>
        <location evidence="2">Chloroplast envelope</location>
    </subcellularLocation>
</comment>
<evidence type="ECO:0000256" key="10">
    <source>
        <dbReference type="ARBA" id="ARBA00023136"/>
    </source>
</evidence>
<keyword evidence="7" id="KW-0630">Potassium</keyword>
<feature type="transmembrane region" description="Helical" evidence="13">
    <location>
        <begin position="386"/>
        <end position="406"/>
    </location>
</feature>
<feature type="transmembrane region" description="Helical" evidence="13">
    <location>
        <begin position="101"/>
        <end position="120"/>
    </location>
</feature>
<keyword evidence="4" id="KW-0813">Transport</keyword>
<feature type="transmembrane region" description="Helical" evidence="13">
    <location>
        <begin position="353"/>
        <end position="374"/>
    </location>
</feature>
<dbReference type="GO" id="GO:0016020">
    <property type="term" value="C:membrane"/>
    <property type="evidence" value="ECO:0007669"/>
    <property type="project" value="UniProtKB-SubCell"/>
</dbReference>
<dbReference type="PANTHER" id="PTHR32468:SF18">
    <property type="entry name" value="CATION_H(+) ANTIPORTER 1"/>
    <property type="match status" value="1"/>
</dbReference>
<dbReference type="Gene3D" id="3.40.50.12370">
    <property type="match status" value="1"/>
</dbReference>
<feature type="transmembrane region" description="Helical" evidence="13">
    <location>
        <begin position="167"/>
        <end position="191"/>
    </location>
</feature>
<feature type="domain" description="Cation/H(+) antiporter C-terminal" evidence="16">
    <location>
        <begin position="749"/>
        <end position="831"/>
    </location>
</feature>
<comment type="function">
    <text evidence="1">May function as sodium-coupled metabolite transporter across the chloroplast envelope.</text>
</comment>
<dbReference type="InterPro" id="IPR050794">
    <property type="entry name" value="CPA2_transporter"/>
</dbReference>
<name>A0A835PI75_VANPL</name>
<dbReference type="AlphaFoldDB" id="A0A835PI75"/>
<sequence>MADNLFVTPAPPSILHSALADICKQQRGEKTLSGLITIAAELTLLISLSHIIHFFLRRLGQPSVVSQMLAGVVVGKSVLGHLPFTIPYIQFTSDHGVDEHLTSLATISRILFMFLVGLELDVPYVLRNARRAAVISSCGAVACSVLGLASTPLVYPLVANDSAAFGRYLFAVALSLVLSSTASPVVIRLAAELKLAATESGRLLVAAALVNDAACLLVVALLGVFQPAGENVTAKEKVWTAARLGALIGGSAAAVRPGVRWLNKRNAHRGEISGTELAGVLACVVAVSTVAELMGYNSSMASFLMGLVFPRTGATARTVVAKLSYSVRNLVLPVYFGYAGVQTDVTTLRRWEVAAAVTGLVVVGTAGKVGGSVAGARLNGMTTKAGIVFGLLLNVKGHVDLILMSLATKYGIWGERTYMALLLTVLLNNIMAGPAAAYLIRRERRAQRYRSMGLEWLQPESELRVLACVHTPADATAMLNLLEISSAATGGSHHAYRGYPLAAYLLHLVHLTRHHATDMLYRQDVDYDGHQLDPVHDAARQIGFAADAFADQTGIPVHQITAVSPFDTMHRDVCNAAQDVWSSLVILPFHRRLRLDGRMGVGKDGVQLLNRCVLRDAPCSVAVLVDRGMSSHLSSTSTAGSNPSFSVAGSSMCSAQEMHHVAVVFFGGPDDREAVAFSGRLAMHPNVSVTVFRFVAVRVEAEAGSGDGSVSSTATLRVGDEVPVEVKGLEEEAAADEEFMSDFYTSFVAAGTVTYAERLVGDARETVEALAAMDGKYSLYVVGKGRRIGAVATLTKGMAEWVECPEIGSIGDLLASSDFITVGSVLVVQQHRVAEERGGPTEESTSLREEELVDGGRSWR</sequence>
<feature type="domain" description="Cation/H+ exchanger transmembrane" evidence="14">
    <location>
        <begin position="46"/>
        <end position="434"/>
    </location>
</feature>
<evidence type="ECO:0000256" key="12">
    <source>
        <dbReference type="SAM" id="MobiDB-lite"/>
    </source>
</evidence>
<dbReference type="GO" id="GO:0009941">
    <property type="term" value="C:chloroplast envelope"/>
    <property type="evidence" value="ECO:0007669"/>
    <property type="project" value="UniProtKB-SubCell"/>
</dbReference>
<dbReference type="GO" id="GO:0015297">
    <property type="term" value="F:antiporter activity"/>
    <property type="evidence" value="ECO:0007669"/>
    <property type="project" value="InterPro"/>
</dbReference>
<protein>
    <recommendedName>
        <fullName evidence="19">Cation/H+ exchanger domain-containing protein</fullName>
    </recommendedName>
</protein>
<evidence type="ECO:0000313" key="17">
    <source>
        <dbReference type="EMBL" id="KAG0454311.1"/>
    </source>
</evidence>
<dbReference type="InterPro" id="IPR006153">
    <property type="entry name" value="Cation/H_exchanger_TM"/>
</dbReference>
<keyword evidence="5" id="KW-0633">Potassium transport</keyword>
<evidence type="ECO:0008006" key="19">
    <source>
        <dbReference type="Google" id="ProtNLM"/>
    </source>
</evidence>
<dbReference type="InterPro" id="IPR057290">
    <property type="entry name" value="CHX17_C"/>
</dbReference>
<gene>
    <name evidence="17" type="ORF">HPP92_025615</name>
</gene>
<evidence type="ECO:0000313" key="18">
    <source>
        <dbReference type="Proteomes" id="UP000639772"/>
    </source>
</evidence>
<dbReference type="GO" id="GO:0006885">
    <property type="term" value="P:regulation of pH"/>
    <property type="evidence" value="ECO:0007669"/>
    <property type="project" value="TreeGrafter"/>
</dbReference>
<keyword evidence="9" id="KW-0406">Ion transport</keyword>
<evidence type="ECO:0000256" key="4">
    <source>
        <dbReference type="ARBA" id="ARBA00022448"/>
    </source>
</evidence>
<feature type="transmembrane region" description="Helical" evidence="13">
    <location>
        <begin position="68"/>
        <end position="89"/>
    </location>
</feature>
<dbReference type="OrthoDB" id="671744at2759"/>
<evidence type="ECO:0000256" key="8">
    <source>
        <dbReference type="ARBA" id="ARBA00022989"/>
    </source>
</evidence>
<feature type="transmembrane region" description="Helical" evidence="13">
    <location>
        <begin position="277"/>
        <end position="296"/>
    </location>
</feature>
<evidence type="ECO:0000259" key="16">
    <source>
        <dbReference type="Pfam" id="PF23259"/>
    </source>
</evidence>
<dbReference type="InterPro" id="IPR057291">
    <property type="entry name" value="CHX17_2nd"/>
</dbReference>
<evidence type="ECO:0000256" key="7">
    <source>
        <dbReference type="ARBA" id="ARBA00022958"/>
    </source>
</evidence>